<sequence length="194" mass="21429">MTEINKVCVYCGSSARVDQVYKDAAVELGKTIAANNWGVVYGGGRVGLMGLVADSALASGAEVFGIIPRHIQSREIEHTDLTELVIVDTMHVRKQMMVDRADAFVILAGGLGTLDEFFEILTWKQLGLHDKPVVVVNINGYWDKMIEAIRHIASEKFMREEDLTAFTVVNSVAEVPAAIKNAPHERFDPSTKWI</sequence>
<dbReference type="Proteomes" id="UP000249557">
    <property type="component" value="Unassembled WGS sequence"/>
</dbReference>
<dbReference type="GO" id="GO:0008714">
    <property type="term" value="F:AMP nucleosidase activity"/>
    <property type="evidence" value="ECO:0007669"/>
    <property type="project" value="UniProtKB-EC"/>
</dbReference>
<dbReference type="Pfam" id="PF03641">
    <property type="entry name" value="Lysine_decarbox"/>
    <property type="match status" value="1"/>
</dbReference>
<proteinExistence type="inferred from homology"/>
<dbReference type="GO" id="GO:0009691">
    <property type="term" value="P:cytokinin biosynthetic process"/>
    <property type="evidence" value="ECO:0007669"/>
    <property type="project" value="UniProtKB-UniRule"/>
</dbReference>
<comment type="caution">
    <text evidence="4">The sequence shown here is derived from an EMBL/GenBank/DDBJ whole genome shotgun (WGS) entry which is preliminary data.</text>
</comment>
<accession>A0A2W5A6K7</accession>
<comment type="catalytic activity">
    <reaction evidence="1">
        <text>AMP + H2O = D-ribose 5-phosphate + adenine</text>
        <dbReference type="Rhea" id="RHEA:20129"/>
        <dbReference type="ChEBI" id="CHEBI:15377"/>
        <dbReference type="ChEBI" id="CHEBI:16708"/>
        <dbReference type="ChEBI" id="CHEBI:78346"/>
        <dbReference type="ChEBI" id="CHEBI:456215"/>
        <dbReference type="EC" id="3.2.2.4"/>
    </reaction>
</comment>
<dbReference type="PANTHER" id="PTHR31223:SF70">
    <property type="entry name" value="LOG FAMILY PROTEIN YJL055W"/>
    <property type="match status" value="1"/>
</dbReference>
<gene>
    <name evidence="4" type="ORF">DI626_00730</name>
</gene>
<dbReference type="NCBIfam" id="TIGR00730">
    <property type="entry name" value="Rossman fold protein, TIGR00730 family"/>
    <property type="match status" value="1"/>
</dbReference>
<organism evidence="4 5">
    <name type="scientific">Micavibrio aeruginosavorus</name>
    <dbReference type="NCBI Taxonomy" id="349221"/>
    <lineage>
        <taxon>Bacteria</taxon>
        <taxon>Pseudomonadati</taxon>
        <taxon>Bdellovibrionota</taxon>
        <taxon>Bdellovibrionia</taxon>
        <taxon>Bdellovibrionales</taxon>
        <taxon>Pseudobdellovibrionaceae</taxon>
        <taxon>Micavibrio</taxon>
    </lineage>
</organism>
<comment type="similarity">
    <text evidence="2 3">Belongs to the LOG family.</text>
</comment>
<evidence type="ECO:0000313" key="5">
    <source>
        <dbReference type="Proteomes" id="UP000249557"/>
    </source>
</evidence>
<dbReference type="SUPFAM" id="SSF102405">
    <property type="entry name" value="MCP/YpsA-like"/>
    <property type="match status" value="1"/>
</dbReference>
<dbReference type="Gene3D" id="3.40.50.450">
    <property type="match status" value="1"/>
</dbReference>
<evidence type="ECO:0000256" key="1">
    <source>
        <dbReference type="ARBA" id="ARBA00000274"/>
    </source>
</evidence>
<protein>
    <recommendedName>
        <fullName evidence="3">Cytokinin riboside 5'-monophosphate phosphoribohydrolase</fullName>
        <ecNumber evidence="3">3.2.2.n1</ecNumber>
    </recommendedName>
</protein>
<dbReference type="InterPro" id="IPR031100">
    <property type="entry name" value="LOG_fam"/>
</dbReference>
<name>A0A2W5A6K7_9BACT</name>
<evidence type="ECO:0000256" key="3">
    <source>
        <dbReference type="RuleBase" id="RU363015"/>
    </source>
</evidence>
<evidence type="ECO:0000256" key="2">
    <source>
        <dbReference type="ARBA" id="ARBA00006763"/>
    </source>
</evidence>
<dbReference type="AlphaFoldDB" id="A0A2W5A6K7"/>
<dbReference type="InterPro" id="IPR005269">
    <property type="entry name" value="LOG"/>
</dbReference>
<keyword evidence="3" id="KW-0378">Hydrolase</keyword>
<evidence type="ECO:0000313" key="4">
    <source>
        <dbReference type="EMBL" id="PZO88832.1"/>
    </source>
</evidence>
<dbReference type="GO" id="GO:0005829">
    <property type="term" value="C:cytosol"/>
    <property type="evidence" value="ECO:0007669"/>
    <property type="project" value="TreeGrafter"/>
</dbReference>
<keyword evidence="3" id="KW-0203">Cytokinin biosynthesis</keyword>
<dbReference type="EMBL" id="QFNK01000006">
    <property type="protein sequence ID" value="PZO88832.1"/>
    <property type="molecule type" value="Genomic_DNA"/>
</dbReference>
<dbReference type="PANTHER" id="PTHR31223">
    <property type="entry name" value="LOG FAMILY PROTEIN YJL055W"/>
    <property type="match status" value="1"/>
</dbReference>
<dbReference type="EC" id="3.2.2.n1" evidence="3"/>
<reference evidence="4 5" key="1">
    <citation type="submission" date="2017-08" db="EMBL/GenBank/DDBJ databases">
        <title>Infants hospitalized years apart are colonized by the same room-sourced microbial strains.</title>
        <authorList>
            <person name="Brooks B."/>
            <person name="Olm M.R."/>
            <person name="Firek B.A."/>
            <person name="Baker R."/>
            <person name="Thomas B.C."/>
            <person name="Morowitz M.J."/>
            <person name="Banfield J.F."/>
        </authorList>
    </citation>
    <scope>NUCLEOTIDE SEQUENCE [LARGE SCALE GENOMIC DNA]</scope>
    <source>
        <strain evidence="4">S2_018_000_R2_104</strain>
    </source>
</reference>